<proteinExistence type="predicted"/>
<keyword evidence="5" id="KW-1185">Reference proteome</keyword>
<dbReference type="GO" id="GO:0016787">
    <property type="term" value="F:hydrolase activity"/>
    <property type="evidence" value="ECO:0007669"/>
    <property type="project" value="UniProtKB-KW"/>
</dbReference>
<organism evidence="4 5">
    <name type="scientific">Heterodera trifolii</name>
    <dbReference type="NCBI Taxonomy" id="157864"/>
    <lineage>
        <taxon>Eukaryota</taxon>
        <taxon>Metazoa</taxon>
        <taxon>Ecdysozoa</taxon>
        <taxon>Nematoda</taxon>
        <taxon>Chromadorea</taxon>
        <taxon>Rhabditida</taxon>
        <taxon>Tylenchina</taxon>
        <taxon>Tylenchomorpha</taxon>
        <taxon>Tylenchoidea</taxon>
        <taxon>Heteroderidae</taxon>
        <taxon>Heteroderinae</taxon>
        <taxon>Heterodera</taxon>
    </lineage>
</organism>
<evidence type="ECO:0000256" key="1">
    <source>
        <dbReference type="ARBA" id="ARBA00022801"/>
    </source>
</evidence>
<gene>
    <name evidence="4" type="ORF">niasHT_040125</name>
</gene>
<accession>A0ABD2HRW7</accession>
<feature type="compositionally biased region" description="Basic and acidic residues" evidence="2">
    <location>
        <begin position="128"/>
        <end position="155"/>
    </location>
</feature>
<evidence type="ECO:0000313" key="5">
    <source>
        <dbReference type="Proteomes" id="UP001620626"/>
    </source>
</evidence>
<name>A0ABD2HRW7_9BILA</name>
<dbReference type="PROSITE" id="PS50175">
    <property type="entry name" value="ASP_PROT_RETROV"/>
    <property type="match status" value="1"/>
</dbReference>
<feature type="domain" description="Peptidase A2" evidence="3">
    <location>
        <begin position="11"/>
        <end position="87"/>
    </location>
</feature>
<dbReference type="PANTHER" id="PTHR36943">
    <property type="entry name" value="CCHC-TYPE DOMAIN-CONTAINING PROTEIN"/>
    <property type="match status" value="1"/>
</dbReference>
<dbReference type="AlphaFoldDB" id="A0ABD2HRW7"/>
<sequence length="155" mass="16529">MIKLQLAKKATDFELDCGADVTLISKDDWMSIGKPKLGQTSGLMAYGKKPIKVLGSFKTDVVYNGKKANAEIYVVDGKGKNLCGRDLIGELQIDLNKAFGIRSVNEVNSKAVNRELGALGKSNTGKSDTGKSDTGKSDTSGKSETAGKSDTNFKF</sequence>
<dbReference type="SUPFAM" id="SSF50630">
    <property type="entry name" value="Acid proteases"/>
    <property type="match status" value="1"/>
</dbReference>
<keyword evidence="1" id="KW-0378">Hydrolase</keyword>
<dbReference type="InterPro" id="IPR001995">
    <property type="entry name" value="Peptidase_A2_cat"/>
</dbReference>
<dbReference type="Gene3D" id="2.40.70.10">
    <property type="entry name" value="Acid Proteases"/>
    <property type="match status" value="1"/>
</dbReference>
<evidence type="ECO:0000313" key="4">
    <source>
        <dbReference type="EMBL" id="KAL3070969.1"/>
    </source>
</evidence>
<dbReference type="EMBL" id="JBICBT010001371">
    <property type="protein sequence ID" value="KAL3070969.1"/>
    <property type="molecule type" value="Genomic_DNA"/>
</dbReference>
<dbReference type="Proteomes" id="UP001620626">
    <property type="component" value="Unassembled WGS sequence"/>
</dbReference>
<dbReference type="InterPro" id="IPR021109">
    <property type="entry name" value="Peptidase_aspartic_dom_sf"/>
</dbReference>
<protein>
    <recommendedName>
        <fullName evidence="3">Peptidase A2 domain-containing protein</fullName>
    </recommendedName>
</protein>
<feature type="region of interest" description="Disordered" evidence="2">
    <location>
        <begin position="115"/>
        <end position="155"/>
    </location>
</feature>
<dbReference type="PANTHER" id="PTHR36943:SF1">
    <property type="entry name" value="CCHC-TYPE DOMAIN-CONTAINING PROTEIN"/>
    <property type="match status" value="1"/>
</dbReference>
<comment type="caution">
    <text evidence="4">The sequence shown here is derived from an EMBL/GenBank/DDBJ whole genome shotgun (WGS) entry which is preliminary data.</text>
</comment>
<evidence type="ECO:0000259" key="3">
    <source>
        <dbReference type="PROSITE" id="PS50175"/>
    </source>
</evidence>
<evidence type="ECO:0000256" key="2">
    <source>
        <dbReference type="SAM" id="MobiDB-lite"/>
    </source>
</evidence>
<reference evidence="4 5" key="1">
    <citation type="submission" date="2024-10" db="EMBL/GenBank/DDBJ databases">
        <authorList>
            <person name="Kim D."/>
        </authorList>
    </citation>
    <scope>NUCLEOTIDE SEQUENCE [LARGE SCALE GENOMIC DNA]</scope>
    <source>
        <strain evidence="4">BH-2024</strain>
    </source>
</reference>